<dbReference type="InterPro" id="IPR000581">
    <property type="entry name" value="ILV_EDD_N"/>
</dbReference>
<accession>A0A3S9SUI4</accession>
<evidence type="ECO:0000259" key="9">
    <source>
        <dbReference type="Pfam" id="PF24877"/>
    </source>
</evidence>
<proteinExistence type="inferred from homology"/>
<dbReference type="InterPro" id="IPR037237">
    <property type="entry name" value="IlvD/EDD_N"/>
</dbReference>
<dbReference type="KEGG" id="aft:BBF96_00200"/>
<keyword evidence="4" id="KW-0408">Iron</keyword>
<dbReference type="EMBL" id="CP016379">
    <property type="protein sequence ID" value="AZR71961.1"/>
    <property type="molecule type" value="Genomic_DNA"/>
</dbReference>
<dbReference type="Gene3D" id="3.50.30.80">
    <property type="entry name" value="IlvD/EDD C-terminal domain-like"/>
    <property type="match status" value="1"/>
</dbReference>
<evidence type="ECO:0000256" key="4">
    <source>
        <dbReference type="ARBA" id="ARBA00023004"/>
    </source>
</evidence>
<evidence type="ECO:0000259" key="8">
    <source>
        <dbReference type="Pfam" id="PF00920"/>
    </source>
</evidence>
<evidence type="ECO:0000313" key="10">
    <source>
        <dbReference type="EMBL" id="AZR71961.1"/>
    </source>
</evidence>
<keyword evidence="3" id="KW-0479">Metal-binding</keyword>
<keyword evidence="2" id="KW-0001">2Fe-2S</keyword>
<dbReference type="InterPro" id="IPR056740">
    <property type="entry name" value="ILV_EDD_C"/>
</dbReference>
<dbReference type="OrthoDB" id="9807077at2"/>
<dbReference type="GO" id="GO:0046872">
    <property type="term" value="F:metal ion binding"/>
    <property type="evidence" value="ECO:0007669"/>
    <property type="project" value="UniProtKB-KW"/>
</dbReference>
<dbReference type="InterPro" id="IPR042096">
    <property type="entry name" value="Dihydro-acid_dehy_C"/>
</dbReference>
<feature type="domain" description="Dihydroxy-acid/6-phosphogluconate dehydratase C-terminal" evidence="9">
    <location>
        <begin position="367"/>
        <end position="568"/>
    </location>
</feature>
<dbReference type="GO" id="GO:0005829">
    <property type="term" value="C:cytosol"/>
    <property type="evidence" value="ECO:0007669"/>
    <property type="project" value="TreeGrafter"/>
</dbReference>
<gene>
    <name evidence="10" type="ORF">BBF96_00200</name>
</gene>
<evidence type="ECO:0000256" key="7">
    <source>
        <dbReference type="ARBA" id="ARBA00023304"/>
    </source>
</evidence>
<evidence type="ECO:0000313" key="11">
    <source>
        <dbReference type="Proteomes" id="UP000267250"/>
    </source>
</evidence>
<evidence type="ECO:0000256" key="2">
    <source>
        <dbReference type="ARBA" id="ARBA00022714"/>
    </source>
</evidence>
<dbReference type="AlphaFoldDB" id="A0A3S9SUI4"/>
<evidence type="ECO:0000256" key="1">
    <source>
        <dbReference type="ARBA" id="ARBA00006486"/>
    </source>
</evidence>
<reference evidence="10 11" key="1">
    <citation type="submission" date="2016-07" db="EMBL/GenBank/DDBJ databases">
        <title>Genome and transcriptome analysis of iron-reducing fermentative bacteria Anoxybacter fermentans.</title>
        <authorList>
            <person name="Zeng X."/>
            <person name="Shao Z."/>
        </authorList>
    </citation>
    <scope>NUCLEOTIDE SEQUENCE [LARGE SCALE GENOMIC DNA]</scope>
    <source>
        <strain evidence="10 11">DY22613</strain>
    </source>
</reference>
<keyword evidence="5" id="KW-0411">Iron-sulfur</keyword>
<dbReference type="Proteomes" id="UP000267250">
    <property type="component" value="Chromosome"/>
</dbReference>
<protein>
    <submittedName>
        <fullName evidence="10">Dihydroxy-acid dehydratase</fullName>
    </submittedName>
</protein>
<dbReference type="GO" id="GO:0051537">
    <property type="term" value="F:2 iron, 2 sulfur cluster binding"/>
    <property type="evidence" value="ECO:0007669"/>
    <property type="project" value="UniProtKB-KW"/>
</dbReference>
<dbReference type="PROSITE" id="PS00886">
    <property type="entry name" value="ILVD_EDD_1"/>
    <property type="match status" value="1"/>
</dbReference>
<dbReference type="InterPro" id="IPR020558">
    <property type="entry name" value="DiOHA_6PGluconate_deHydtase_CS"/>
</dbReference>
<feature type="domain" description="Dihydroxy-acid/6-phosphogluconate dehydratase N-terminal" evidence="8">
    <location>
        <begin position="30"/>
        <end position="342"/>
    </location>
</feature>
<evidence type="ECO:0000256" key="5">
    <source>
        <dbReference type="ARBA" id="ARBA00023014"/>
    </source>
</evidence>
<keyword evidence="11" id="KW-1185">Reference proteome</keyword>
<evidence type="ECO:0000256" key="6">
    <source>
        <dbReference type="ARBA" id="ARBA00023239"/>
    </source>
</evidence>
<dbReference type="Pfam" id="PF24877">
    <property type="entry name" value="ILV_EDD_C"/>
    <property type="match status" value="1"/>
</dbReference>
<dbReference type="PROSITE" id="PS00887">
    <property type="entry name" value="ILVD_EDD_2"/>
    <property type="match status" value="1"/>
</dbReference>
<comment type="similarity">
    <text evidence="1">Belongs to the IlvD/Edd family.</text>
</comment>
<dbReference type="GO" id="GO:0009082">
    <property type="term" value="P:branched-chain amino acid biosynthetic process"/>
    <property type="evidence" value="ECO:0007669"/>
    <property type="project" value="UniProtKB-KW"/>
</dbReference>
<dbReference type="RefSeq" id="WP_127015292.1">
    <property type="nucleotide sequence ID" value="NZ_CP016379.1"/>
</dbReference>
<keyword evidence="7" id="KW-0028">Amino-acid biosynthesis</keyword>
<dbReference type="FunFam" id="3.50.30.80:FF:000001">
    <property type="entry name" value="Dihydroxy-acid dehydratase"/>
    <property type="match status" value="1"/>
</dbReference>
<dbReference type="GO" id="GO:0016836">
    <property type="term" value="F:hydro-lyase activity"/>
    <property type="evidence" value="ECO:0007669"/>
    <property type="project" value="TreeGrafter"/>
</dbReference>
<evidence type="ECO:0000256" key="3">
    <source>
        <dbReference type="ARBA" id="ARBA00022723"/>
    </source>
</evidence>
<dbReference type="Pfam" id="PF00920">
    <property type="entry name" value="ILVD_EDD_N"/>
    <property type="match status" value="1"/>
</dbReference>
<sequence>MLKSKKIRKIGPEIDALRMGMDWQVEDLDKKQVIIASTYGYSHPGSFHLDKLVEAVVKTIDTHGGKGAPSTVTDICDGIAQGHDGMNYSLVSREMIANMVEIQALAAPYDGMVLISSCDKSVPAHLMAAARIGLPAIHIPGGSMIPGPDGLTLEEIGKYYAQLKRNEISEEEFRIYQQTACPSCGACQFMGTAATMQVMAEALGLALPGSALIPVDNSALIEMAQTAAIYLLRMIDQGITPRDILTQEAFENAIMVHAAIGGSTNALLHLPAIAHELGLNIDADLFDRLHRKIPYLSNIKPSGVYPTQYFWYAGGVPKIMEEIKEFLHLDVMTITGKTLGENLSNLDVFKYLRFMNEKPAIMPESEKVILSKKSPIQSSGAIAILRGNLAPLGAVVKHSAVDPAMYHFIGKAKVYNSEEDALAAVLNKTVQPGDAVVIRYEGPKGSGMPEMFYTTEAIASDSELVKSTALITDGRFSGATRGPAIGHVSPEAVEGGPIALVEDGDLIEIDIINRSINIIGIAGERKDPSEIESILAKRRQYWEKPKFRYNQGALGIYTRWATSAIEGAYIKIRE</sequence>
<keyword evidence="7" id="KW-0100">Branched-chain amino acid biosynthesis</keyword>
<name>A0A3S9SUI4_9FIRM</name>
<keyword evidence="6" id="KW-0456">Lyase</keyword>
<dbReference type="PANTHER" id="PTHR43661:SF3">
    <property type="entry name" value="D-XYLONATE DEHYDRATASE YAGF-RELATED"/>
    <property type="match status" value="1"/>
</dbReference>
<dbReference type="SUPFAM" id="SSF52016">
    <property type="entry name" value="LeuD/IlvD-like"/>
    <property type="match status" value="1"/>
</dbReference>
<dbReference type="PANTHER" id="PTHR43661">
    <property type="entry name" value="D-XYLONATE DEHYDRATASE"/>
    <property type="match status" value="1"/>
</dbReference>
<organism evidence="10 11">
    <name type="scientific">Anoxybacter fermentans</name>
    <dbReference type="NCBI Taxonomy" id="1323375"/>
    <lineage>
        <taxon>Bacteria</taxon>
        <taxon>Bacillati</taxon>
        <taxon>Bacillota</taxon>
        <taxon>Clostridia</taxon>
        <taxon>Halanaerobiales</taxon>
        <taxon>Anoxybacter</taxon>
    </lineage>
</organism>
<dbReference type="SUPFAM" id="SSF143975">
    <property type="entry name" value="IlvD/EDD N-terminal domain-like"/>
    <property type="match status" value="1"/>
</dbReference>